<accession>A0A2T0FGI0</accession>
<dbReference type="AlphaFoldDB" id="A0A2T0FGI0"/>
<protein>
    <submittedName>
        <fullName evidence="1">Uncharacterized protein</fullName>
    </submittedName>
</protein>
<dbReference type="EMBL" id="NDIQ01000001">
    <property type="protein sequence ID" value="PRT54096.1"/>
    <property type="molecule type" value="Genomic_DNA"/>
</dbReference>
<proteinExistence type="predicted"/>
<dbReference type="Proteomes" id="UP000238350">
    <property type="component" value="Unassembled WGS sequence"/>
</dbReference>
<name>A0A2T0FGI0_9ASCO</name>
<dbReference type="RefSeq" id="XP_024664042.1">
    <property type="nucleotide sequence ID" value="XM_024808274.1"/>
</dbReference>
<dbReference type="GeneID" id="36515465"/>
<keyword evidence="2" id="KW-1185">Reference proteome</keyword>
<evidence type="ECO:0000313" key="2">
    <source>
        <dbReference type="Proteomes" id="UP000238350"/>
    </source>
</evidence>
<sequence length="219" mass="23991">MRRAVTALAAPGRTLSTQATRPTAQQSWSSRILEAKRAAVEQGAGANAGKDLLDKLCASEAASELLKAPDVRHAVFVANPKPSIDLCVQLLPHATRSDYWTCLRTALYRHKFVESFKIIDIYPESLQLSVVPFAIGLASCTPWLPTLVAPIVAGCWIGLAAAAFSDANLTHVRWKPNVKWKYRLLNGTQLRMANTLVEHYEELPRAPNRGFAARFGAVS</sequence>
<evidence type="ECO:0000313" key="1">
    <source>
        <dbReference type="EMBL" id="PRT54096.1"/>
    </source>
</evidence>
<organism evidence="1 2">
    <name type="scientific">Wickerhamiella sorbophila</name>
    <dbReference type="NCBI Taxonomy" id="45607"/>
    <lineage>
        <taxon>Eukaryota</taxon>
        <taxon>Fungi</taxon>
        <taxon>Dikarya</taxon>
        <taxon>Ascomycota</taxon>
        <taxon>Saccharomycotina</taxon>
        <taxon>Dipodascomycetes</taxon>
        <taxon>Dipodascales</taxon>
        <taxon>Trichomonascaceae</taxon>
        <taxon>Wickerhamiella</taxon>
    </lineage>
</organism>
<comment type="caution">
    <text evidence="1">The sequence shown here is derived from an EMBL/GenBank/DDBJ whole genome shotgun (WGS) entry which is preliminary data.</text>
</comment>
<gene>
    <name evidence="1" type="ORF">B9G98_01716</name>
</gene>
<reference evidence="1 2" key="1">
    <citation type="submission" date="2017-04" db="EMBL/GenBank/DDBJ databases">
        <title>Genome sequencing of [Candida] sorbophila.</title>
        <authorList>
            <person name="Ahn J.O."/>
        </authorList>
    </citation>
    <scope>NUCLEOTIDE SEQUENCE [LARGE SCALE GENOMIC DNA]</scope>
    <source>
        <strain evidence="1 2">DS02</strain>
    </source>
</reference>